<reference evidence="1" key="1">
    <citation type="submission" date="2023-06" db="EMBL/GenBank/DDBJ databases">
        <authorList>
            <consortium name="Lawrence Berkeley National Laboratory"/>
            <person name="Ahrendt S."/>
            <person name="Sahu N."/>
            <person name="Indic B."/>
            <person name="Wong-Bajracharya J."/>
            <person name="Merenyi Z."/>
            <person name="Ke H.-M."/>
            <person name="Monk M."/>
            <person name="Kocsube S."/>
            <person name="Drula E."/>
            <person name="Lipzen A."/>
            <person name="Balint B."/>
            <person name="Henrissat B."/>
            <person name="Andreopoulos B."/>
            <person name="Martin F.M."/>
            <person name="Harder C.B."/>
            <person name="Rigling D."/>
            <person name="Ford K.L."/>
            <person name="Foster G.D."/>
            <person name="Pangilinan J."/>
            <person name="Papanicolaou A."/>
            <person name="Barry K."/>
            <person name="LaButti K."/>
            <person name="Viragh M."/>
            <person name="Koriabine M."/>
            <person name="Yan M."/>
            <person name="Riley R."/>
            <person name="Champramary S."/>
            <person name="Plett K.L."/>
            <person name="Tsai I.J."/>
            <person name="Slot J."/>
            <person name="Sipos G."/>
            <person name="Plett J."/>
            <person name="Nagy L.G."/>
            <person name="Grigoriev I.V."/>
        </authorList>
    </citation>
    <scope>NUCLEOTIDE SEQUENCE</scope>
    <source>
        <strain evidence="1">CCBAS 213</strain>
    </source>
</reference>
<comment type="caution">
    <text evidence="1">The sequence shown here is derived from an EMBL/GenBank/DDBJ whole genome shotgun (WGS) entry which is preliminary data.</text>
</comment>
<dbReference type="RefSeq" id="XP_060323479.1">
    <property type="nucleotide sequence ID" value="XM_060478480.1"/>
</dbReference>
<accession>A0AA39MNM0</accession>
<dbReference type="EMBL" id="JAUEPS010000079">
    <property type="protein sequence ID" value="KAK0440030.1"/>
    <property type="molecule type" value="Genomic_DNA"/>
</dbReference>
<name>A0AA39MNM0_ARMTA</name>
<proteinExistence type="predicted"/>
<dbReference type="GeneID" id="85362028"/>
<protein>
    <submittedName>
        <fullName evidence="1">Uncharacterized protein</fullName>
    </submittedName>
</protein>
<sequence length="230" mass="26185">MLQEINPEGKVIIGGDTGDDIIQMVFRAELRSLKKIGSVGDTLTEMQRRVSANPMDKVAGLIYRLNPQYITIYDAKQSEESSWEDLVHAMDYLIRIRLFYCYPQPGEGNTYWGPSWTQVMNAKFVLLGDLEWPAEVYRTEETDADWHQGPCIDSASVQGLANSSNNTKRRQGKHRQCFISEWLELFLGGRTAKTDGMFEKLSVLEMANLDEAHKLYKLGIIQGPAKTFLR</sequence>
<keyword evidence="2" id="KW-1185">Reference proteome</keyword>
<dbReference type="AlphaFoldDB" id="A0AA39MNM0"/>
<gene>
    <name evidence="1" type="ORF">EV420DRAFT_1650621</name>
</gene>
<dbReference type="Proteomes" id="UP001175211">
    <property type="component" value="Unassembled WGS sequence"/>
</dbReference>
<evidence type="ECO:0000313" key="1">
    <source>
        <dbReference type="EMBL" id="KAK0440030.1"/>
    </source>
</evidence>
<organism evidence="1 2">
    <name type="scientific">Armillaria tabescens</name>
    <name type="common">Ringless honey mushroom</name>
    <name type="synonym">Agaricus tabescens</name>
    <dbReference type="NCBI Taxonomy" id="1929756"/>
    <lineage>
        <taxon>Eukaryota</taxon>
        <taxon>Fungi</taxon>
        <taxon>Dikarya</taxon>
        <taxon>Basidiomycota</taxon>
        <taxon>Agaricomycotina</taxon>
        <taxon>Agaricomycetes</taxon>
        <taxon>Agaricomycetidae</taxon>
        <taxon>Agaricales</taxon>
        <taxon>Marasmiineae</taxon>
        <taxon>Physalacriaceae</taxon>
        <taxon>Desarmillaria</taxon>
    </lineage>
</organism>
<evidence type="ECO:0000313" key="2">
    <source>
        <dbReference type="Proteomes" id="UP001175211"/>
    </source>
</evidence>